<sequence>MTDYPGYIDSSRSGRLKDLAAGLMELLKDCTVCPHHCHVNRQKGELGFCRAGREVEIGGYGPHFGEEPPLVGRGGSGTIFFSHCNLACVFCQNFDISRGQHGEKVSLEKLARIMLSLQDRGCHNINLVTPSHYVPQIIAALAIAAEKGLVLPLVYNCGGYEEKATLEQIDGLIDIYMPDFKYADPEVGKRLSHVPDYPQVAKEAIKEMQRQVGDLQVDDEGIARRGLIIRHLVLPEGLAGTREVMEFIAREISPHAYINVMNQYYPACEAYRYGPLSRRITREEFKEALEAAHRASPYFRLAE</sequence>
<gene>
    <name evidence="7" type="ORF">MOMUL_25680</name>
</gene>
<dbReference type="EMBL" id="LTBC01000014">
    <property type="protein sequence ID" value="KYH31187.1"/>
    <property type="molecule type" value="Genomic_DNA"/>
</dbReference>
<dbReference type="InterPro" id="IPR058240">
    <property type="entry name" value="rSAM_sf"/>
</dbReference>
<dbReference type="Proteomes" id="UP000075670">
    <property type="component" value="Unassembled WGS sequence"/>
</dbReference>
<evidence type="ECO:0000313" key="8">
    <source>
        <dbReference type="Proteomes" id="UP000075670"/>
    </source>
</evidence>
<feature type="binding site" evidence="5">
    <location>
        <position position="84"/>
    </location>
    <ligand>
        <name>[4Fe-4S] cluster</name>
        <dbReference type="ChEBI" id="CHEBI:49883"/>
        <note>4Fe-4S-S-AdoMet</note>
    </ligand>
</feature>
<dbReference type="PATRIC" id="fig|1122241.3.peg.2726"/>
<evidence type="ECO:0000256" key="3">
    <source>
        <dbReference type="ARBA" id="ARBA00023004"/>
    </source>
</evidence>
<dbReference type="InterPro" id="IPR007197">
    <property type="entry name" value="rSAM"/>
</dbReference>
<evidence type="ECO:0000256" key="1">
    <source>
        <dbReference type="ARBA" id="ARBA00022691"/>
    </source>
</evidence>
<evidence type="ECO:0000256" key="5">
    <source>
        <dbReference type="PIRSR" id="PIRSR004869-50"/>
    </source>
</evidence>
<dbReference type="PIRSF" id="PIRSF004869">
    <property type="entry name" value="PflX_prd"/>
    <property type="match status" value="1"/>
</dbReference>
<reference evidence="7 8" key="1">
    <citation type="submission" date="2016-02" db="EMBL/GenBank/DDBJ databases">
        <title>Genome sequence of Moorella mulderi DSM 14980.</title>
        <authorList>
            <person name="Poehlein A."/>
            <person name="Daniel R."/>
        </authorList>
    </citation>
    <scope>NUCLEOTIDE SEQUENCE [LARGE SCALE GENOMIC DNA]</scope>
    <source>
        <strain evidence="7 8">DSM 14980</strain>
    </source>
</reference>
<dbReference type="RefSeq" id="WP_062285335.1">
    <property type="nucleotide sequence ID" value="NZ_LTBC01000014.1"/>
</dbReference>
<dbReference type="SFLD" id="SFLDG01099">
    <property type="entry name" value="Uncharacterised_Radical_SAM_Su"/>
    <property type="match status" value="1"/>
</dbReference>
<evidence type="ECO:0000313" key="7">
    <source>
        <dbReference type="EMBL" id="KYH31187.1"/>
    </source>
</evidence>
<dbReference type="Gene3D" id="3.20.20.70">
    <property type="entry name" value="Aldolase class I"/>
    <property type="match status" value="1"/>
</dbReference>
<proteinExistence type="predicted"/>
<comment type="caution">
    <text evidence="7">The sequence shown here is derived from an EMBL/GenBank/DDBJ whole genome shotgun (WGS) entry which is preliminary data.</text>
</comment>
<name>A0A151AUV9_9FIRM</name>
<dbReference type="GO" id="GO:0046872">
    <property type="term" value="F:metal ion binding"/>
    <property type="evidence" value="ECO:0007669"/>
    <property type="project" value="UniProtKB-KW"/>
</dbReference>
<evidence type="ECO:0000259" key="6">
    <source>
        <dbReference type="Pfam" id="PF04055"/>
    </source>
</evidence>
<dbReference type="PANTHER" id="PTHR43075">
    <property type="entry name" value="FORMATE LYASE ACTIVATING ENZYME, PUTATIVE (AFU_ORTHOLOGUE AFUA_2G15630)-RELATED"/>
    <property type="match status" value="1"/>
</dbReference>
<evidence type="ECO:0000256" key="4">
    <source>
        <dbReference type="ARBA" id="ARBA00023014"/>
    </source>
</evidence>
<keyword evidence="8" id="KW-1185">Reference proteome</keyword>
<dbReference type="SUPFAM" id="SSF102114">
    <property type="entry name" value="Radical SAM enzymes"/>
    <property type="match status" value="1"/>
</dbReference>
<organism evidence="7 8">
    <name type="scientific">Moorella mulderi DSM 14980</name>
    <dbReference type="NCBI Taxonomy" id="1122241"/>
    <lineage>
        <taxon>Bacteria</taxon>
        <taxon>Bacillati</taxon>
        <taxon>Bacillota</taxon>
        <taxon>Clostridia</taxon>
        <taxon>Neomoorellales</taxon>
        <taxon>Neomoorellaceae</taxon>
        <taxon>Neomoorella</taxon>
    </lineage>
</organism>
<dbReference type="Pfam" id="PF04055">
    <property type="entry name" value="Radical_SAM"/>
    <property type="match status" value="1"/>
</dbReference>
<dbReference type="GO" id="GO:0051536">
    <property type="term" value="F:iron-sulfur cluster binding"/>
    <property type="evidence" value="ECO:0007669"/>
    <property type="project" value="UniProtKB-KW"/>
</dbReference>
<dbReference type="GO" id="GO:0003824">
    <property type="term" value="F:catalytic activity"/>
    <property type="evidence" value="ECO:0007669"/>
    <property type="project" value="InterPro"/>
</dbReference>
<dbReference type="SFLD" id="SFLDS00029">
    <property type="entry name" value="Radical_SAM"/>
    <property type="match status" value="1"/>
</dbReference>
<feature type="binding site" evidence="5">
    <location>
        <position position="88"/>
    </location>
    <ligand>
        <name>[4Fe-4S] cluster</name>
        <dbReference type="ChEBI" id="CHEBI:49883"/>
        <note>4Fe-4S-S-AdoMet</note>
    </ligand>
</feature>
<dbReference type="AlphaFoldDB" id="A0A151AUV9"/>
<dbReference type="OrthoDB" id="9781783at2"/>
<evidence type="ECO:0000256" key="2">
    <source>
        <dbReference type="ARBA" id="ARBA00022723"/>
    </source>
</evidence>
<keyword evidence="3 5" id="KW-0408">Iron</keyword>
<keyword evidence="2 5" id="KW-0479">Metal-binding</keyword>
<accession>A0A151AUV9</accession>
<keyword evidence="4 5" id="KW-0411">Iron-sulfur</keyword>
<dbReference type="PANTHER" id="PTHR43075:SF1">
    <property type="entry name" value="FORMATE LYASE ACTIVATING ENZYME, PUTATIVE (AFU_ORTHOLOGUE AFUA_2G15630)-RELATED"/>
    <property type="match status" value="1"/>
</dbReference>
<comment type="cofactor">
    <cofactor evidence="5">
        <name>[4Fe-4S] cluster</name>
        <dbReference type="ChEBI" id="CHEBI:49883"/>
    </cofactor>
    <text evidence="5">Binds 1 [4Fe-4S] cluster. The cluster is coordinated with 3 cysteines and an exchangeable S-adenosyl-L-methionine.</text>
</comment>
<dbReference type="InterPro" id="IPR016431">
    <property type="entry name" value="Pyrv-formate_lyase-activ_prd"/>
</dbReference>
<protein>
    <submittedName>
        <fullName evidence="7">Radical SAM superfamily protein</fullName>
    </submittedName>
</protein>
<feature type="domain" description="Radical SAM core" evidence="6">
    <location>
        <begin position="79"/>
        <end position="210"/>
    </location>
</feature>
<dbReference type="InterPro" id="IPR013785">
    <property type="entry name" value="Aldolase_TIM"/>
</dbReference>
<dbReference type="InterPro" id="IPR040085">
    <property type="entry name" value="MJ0674-like"/>
</dbReference>
<keyword evidence="1 5" id="KW-0949">S-adenosyl-L-methionine</keyword>
<feature type="binding site" evidence="5">
    <location>
        <position position="91"/>
    </location>
    <ligand>
        <name>[4Fe-4S] cluster</name>
        <dbReference type="ChEBI" id="CHEBI:49883"/>
        <note>4Fe-4S-S-AdoMet</note>
    </ligand>
</feature>